<dbReference type="CDD" id="cd11061">
    <property type="entry name" value="CYP67-like"/>
    <property type="match status" value="1"/>
</dbReference>
<dbReference type="PANTHER" id="PTHR24305:SF237">
    <property type="entry name" value="CYTOCHROME P450 MONOOXYGENASE ATNE-RELATED"/>
    <property type="match status" value="1"/>
</dbReference>
<dbReference type="PANTHER" id="PTHR24305">
    <property type="entry name" value="CYTOCHROME P450"/>
    <property type="match status" value="1"/>
</dbReference>
<organism evidence="10 11">
    <name type="scientific">Penicillium canescens</name>
    <dbReference type="NCBI Taxonomy" id="5083"/>
    <lineage>
        <taxon>Eukaryota</taxon>
        <taxon>Fungi</taxon>
        <taxon>Dikarya</taxon>
        <taxon>Ascomycota</taxon>
        <taxon>Pezizomycotina</taxon>
        <taxon>Eurotiomycetes</taxon>
        <taxon>Eurotiomycetidae</taxon>
        <taxon>Eurotiales</taxon>
        <taxon>Aspergillaceae</taxon>
        <taxon>Penicillium</taxon>
    </lineage>
</organism>
<dbReference type="PRINTS" id="PR00385">
    <property type="entry name" value="P450"/>
</dbReference>
<dbReference type="GO" id="GO:0020037">
    <property type="term" value="F:heme binding"/>
    <property type="evidence" value="ECO:0007669"/>
    <property type="project" value="InterPro"/>
</dbReference>
<dbReference type="Proteomes" id="UP001219568">
    <property type="component" value="Unassembled WGS sequence"/>
</dbReference>
<evidence type="ECO:0000256" key="2">
    <source>
        <dbReference type="ARBA" id="ARBA00010617"/>
    </source>
</evidence>
<keyword evidence="4 8" id="KW-0479">Metal-binding</keyword>
<protein>
    <submittedName>
        <fullName evidence="10">Uncharacterized protein</fullName>
    </submittedName>
</protein>
<keyword evidence="7 9" id="KW-0503">Monooxygenase</keyword>
<evidence type="ECO:0000256" key="9">
    <source>
        <dbReference type="RuleBase" id="RU000461"/>
    </source>
</evidence>
<evidence type="ECO:0000256" key="4">
    <source>
        <dbReference type="ARBA" id="ARBA00022723"/>
    </source>
</evidence>
<evidence type="ECO:0000313" key="11">
    <source>
        <dbReference type="Proteomes" id="UP001219568"/>
    </source>
</evidence>
<dbReference type="InterPro" id="IPR050121">
    <property type="entry name" value="Cytochrome_P450_monoxygenase"/>
</dbReference>
<dbReference type="InterPro" id="IPR002401">
    <property type="entry name" value="Cyt_P450_E_grp-I"/>
</dbReference>
<reference evidence="10" key="2">
    <citation type="submission" date="2023-01" db="EMBL/GenBank/DDBJ databases">
        <authorList>
            <person name="Petersen C."/>
        </authorList>
    </citation>
    <scope>NUCLEOTIDE SEQUENCE</scope>
    <source>
        <strain evidence="10">IBT 15450</strain>
    </source>
</reference>
<evidence type="ECO:0000313" key="10">
    <source>
        <dbReference type="EMBL" id="KAJ6051221.1"/>
    </source>
</evidence>
<sequence>MVHRAPNTLTVIDKNKHGKKRRVISQAFSDNTLKSYESVILEQVQQLCNALRESSDGQPVSIHTWSPTKDIGHLSDYFTFDVMSNVIFGVPWSTQRDPKYRFVPDVIEKSNVRVGALSQAPELAILRLDKYLFPEAIKARDKFIHFVEEMLRQGIQCATKSGKGAFATLSKAIDPETGLNLRMKELAGESATLIVAGTDTTSTALAACFFYLTHHPDALARAAAEIRSVFHAPDQISMGPKMHQCVFLRACIEESMRLSPSAAGSLWREVTDTGADVDGEFLPPGVDVGTCIYSIHHNPVYYPQPFTFCPERWIAKEAQLIQSDVELARSAFNPFSIGPRSCIGKGLAYVELHLVLSHVLWAFDLQMAPGELGHVGEGHKDGPIGRQRVNEFQIFDHLTAAKMGPFLEFKPRI</sequence>
<comment type="cofactor">
    <cofactor evidence="1 8">
        <name>heme</name>
        <dbReference type="ChEBI" id="CHEBI:30413"/>
    </cofactor>
</comment>
<dbReference type="PROSITE" id="PS00086">
    <property type="entry name" value="CYTOCHROME_P450"/>
    <property type="match status" value="1"/>
</dbReference>
<gene>
    <name evidence="10" type="ORF">N7460_001755</name>
</gene>
<comment type="similarity">
    <text evidence="2 9">Belongs to the cytochrome P450 family.</text>
</comment>
<dbReference type="GO" id="GO:0004497">
    <property type="term" value="F:monooxygenase activity"/>
    <property type="evidence" value="ECO:0007669"/>
    <property type="project" value="UniProtKB-KW"/>
</dbReference>
<dbReference type="GO" id="GO:0043386">
    <property type="term" value="P:mycotoxin biosynthetic process"/>
    <property type="evidence" value="ECO:0007669"/>
    <property type="project" value="UniProtKB-ARBA"/>
</dbReference>
<proteinExistence type="inferred from homology"/>
<reference evidence="10" key="1">
    <citation type="journal article" date="2023" name="IMA Fungus">
        <title>Comparative genomic study of the Penicillium genus elucidates a diverse pangenome and 15 lateral gene transfer events.</title>
        <authorList>
            <person name="Petersen C."/>
            <person name="Sorensen T."/>
            <person name="Nielsen M.R."/>
            <person name="Sondergaard T.E."/>
            <person name="Sorensen J.L."/>
            <person name="Fitzpatrick D.A."/>
            <person name="Frisvad J.C."/>
            <person name="Nielsen K.L."/>
        </authorList>
    </citation>
    <scope>NUCLEOTIDE SEQUENCE</scope>
    <source>
        <strain evidence="10">IBT 15450</strain>
    </source>
</reference>
<keyword evidence="6 8" id="KW-0408">Iron</keyword>
<dbReference type="AlphaFoldDB" id="A0AAD6NC43"/>
<dbReference type="InterPro" id="IPR001128">
    <property type="entry name" value="Cyt_P450"/>
</dbReference>
<evidence type="ECO:0000256" key="5">
    <source>
        <dbReference type="ARBA" id="ARBA00023002"/>
    </source>
</evidence>
<comment type="caution">
    <text evidence="10">The sequence shown here is derived from an EMBL/GenBank/DDBJ whole genome shotgun (WGS) entry which is preliminary data.</text>
</comment>
<evidence type="ECO:0000256" key="8">
    <source>
        <dbReference type="PIRSR" id="PIRSR602401-1"/>
    </source>
</evidence>
<dbReference type="Pfam" id="PF00067">
    <property type="entry name" value="p450"/>
    <property type="match status" value="1"/>
</dbReference>
<evidence type="ECO:0000256" key="7">
    <source>
        <dbReference type="ARBA" id="ARBA00023033"/>
    </source>
</evidence>
<evidence type="ECO:0000256" key="1">
    <source>
        <dbReference type="ARBA" id="ARBA00001971"/>
    </source>
</evidence>
<dbReference type="InterPro" id="IPR036396">
    <property type="entry name" value="Cyt_P450_sf"/>
</dbReference>
<evidence type="ECO:0000256" key="6">
    <source>
        <dbReference type="ARBA" id="ARBA00023004"/>
    </source>
</evidence>
<name>A0AAD6NC43_PENCN</name>
<dbReference type="SUPFAM" id="SSF48264">
    <property type="entry name" value="Cytochrome P450"/>
    <property type="match status" value="1"/>
</dbReference>
<dbReference type="EMBL" id="JAQJZL010000002">
    <property type="protein sequence ID" value="KAJ6051221.1"/>
    <property type="molecule type" value="Genomic_DNA"/>
</dbReference>
<keyword evidence="11" id="KW-1185">Reference proteome</keyword>
<accession>A0AAD6NC43</accession>
<keyword evidence="5 9" id="KW-0560">Oxidoreductase</keyword>
<evidence type="ECO:0000256" key="3">
    <source>
        <dbReference type="ARBA" id="ARBA00022617"/>
    </source>
</evidence>
<dbReference type="Gene3D" id="1.10.630.10">
    <property type="entry name" value="Cytochrome P450"/>
    <property type="match status" value="1"/>
</dbReference>
<feature type="binding site" description="axial binding residue" evidence="8">
    <location>
        <position position="342"/>
    </location>
    <ligand>
        <name>heme</name>
        <dbReference type="ChEBI" id="CHEBI:30413"/>
    </ligand>
    <ligandPart>
        <name>Fe</name>
        <dbReference type="ChEBI" id="CHEBI:18248"/>
    </ligandPart>
</feature>
<keyword evidence="3 8" id="KW-0349">Heme</keyword>
<dbReference type="GO" id="GO:0005506">
    <property type="term" value="F:iron ion binding"/>
    <property type="evidence" value="ECO:0007669"/>
    <property type="project" value="InterPro"/>
</dbReference>
<dbReference type="InterPro" id="IPR017972">
    <property type="entry name" value="Cyt_P450_CS"/>
</dbReference>
<dbReference type="PRINTS" id="PR00463">
    <property type="entry name" value="EP450I"/>
</dbReference>
<dbReference type="GO" id="GO:0016705">
    <property type="term" value="F:oxidoreductase activity, acting on paired donors, with incorporation or reduction of molecular oxygen"/>
    <property type="evidence" value="ECO:0007669"/>
    <property type="project" value="InterPro"/>
</dbReference>